<keyword evidence="6 10" id="KW-0808">Transferase</keyword>
<feature type="binding site" evidence="10">
    <location>
        <position position="743"/>
    </location>
    <ligand>
        <name>Zn(2+)</name>
        <dbReference type="ChEBI" id="CHEBI:29105"/>
        <note>catalytic</note>
    </ligand>
</feature>
<dbReference type="EMBL" id="JADEYP010000004">
    <property type="protein sequence ID" value="MCA5004235.1"/>
    <property type="molecule type" value="Genomic_DNA"/>
</dbReference>
<dbReference type="NCBIfam" id="NF003556">
    <property type="entry name" value="PRK05222.1"/>
    <property type="match status" value="1"/>
</dbReference>
<evidence type="ECO:0000256" key="9">
    <source>
        <dbReference type="ARBA" id="ARBA00023167"/>
    </source>
</evidence>
<feature type="active site" description="Proton donor" evidence="10">
    <location>
        <position position="711"/>
    </location>
</feature>
<dbReference type="Gene3D" id="3.20.20.210">
    <property type="match status" value="2"/>
</dbReference>
<feature type="binding site" evidence="10">
    <location>
        <position position="621"/>
    </location>
    <ligand>
        <name>5-methyltetrahydropteroyltri-L-glutamate</name>
        <dbReference type="ChEBI" id="CHEBI:58207"/>
    </ligand>
</feature>
<evidence type="ECO:0000256" key="2">
    <source>
        <dbReference type="ARBA" id="ARBA00004681"/>
    </source>
</evidence>
<comment type="catalytic activity">
    <reaction evidence="10">
        <text>5-methyltetrahydropteroyltri-L-glutamate + L-homocysteine = tetrahydropteroyltri-L-glutamate + L-methionine</text>
        <dbReference type="Rhea" id="RHEA:21196"/>
        <dbReference type="ChEBI" id="CHEBI:57844"/>
        <dbReference type="ChEBI" id="CHEBI:58140"/>
        <dbReference type="ChEBI" id="CHEBI:58199"/>
        <dbReference type="ChEBI" id="CHEBI:58207"/>
        <dbReference type="EC" id="2.1.1.14"/>
    </reaction>
</comment>
<feature type="binding site" evidence="10">
    <location>
        <position position="500"/>
    </location>
    <ligand>
        <name>L-homocysteine</name>
        <dbReference type="ChEBI" id="CHEBI:58199"/>
    </ligand>
</feature>
<dbReference type="GO" id="GO:0003871">
    <property type="term" value="F:5-methyltetrahydropteroyltriglutamate-homocysteine S-methyltransferase activity"/>
    <property type="evidence" value="ECO:0007669"/>
    <property type="project" value="UniProtKB-EC"/>
</dbReference>
<name>A0ABS7Z265_9SPHI</name>
<proteinExistence type="inferred from homology"/>
<evidence type="ECO:0000256" key="5">
    <source>
        <dbReference type="ARBA" id="ARBA00022605"/>
    </source>
</evidence>
<feature type="binding site" evidence="10">
    <location>
        <begin position="531"/>
        <end position="532"/>
    </location>
    <ligand>
        <name>5-methyltetrahydropteroyltri-L-glutamate</name>
        <dbReference type="ChEBI" id="CHEBI:58207"/>
    </ligand>
</feature>
<feature type="domain" description="Cobalamin-independent methionine synthase MetE N-terminal" evidence="12">
    <location>
        <begin position="4"/>
        <end position="318"/>
    </location>
</feature>
<feature type="binding site" evidence="10">
    <location>
        <position position="681"/>
    </location>
    <ligand>
        <name>Zn(2+)</name>
        <dbReference type="ChEBI" id="CHEBI:29105"/>
        <note>catalytic</note>
    </ligand>
</feature>
<comment type="pathway">
    <text evidence="2 10">Amino-acid biosynthesis; L-methionine biosynthesis via de novo pathway; L-methionine from L-homocysteine (MetE route): step 1/1.</text>
</comment>
<comment type="cofactor">
    <cofactor evidence="10">
        <name>Zn(2+)</name>
        <dbReference type="ChEBI" id="CHEBI:29105"/>
    </cofactor>
    <text evidence="10">Binds 1 zinc ion per subunit.</text>
</comment>
<feature type="binding site" evidence="10">
    <location>
        <begin position="447"/>
        <end position="449"/>
    </location>
    <ligand>
        <name>L-methionine</name>
        <dbReference type="ChEBI" id="CHEBI:57844"/>
    </ligand>
</feature>
<dbReference type="CDD" id="cd03312">
    <property type="entry name" value="CIMS_N_terminal_like"/>
    <property type="match status" value="1"/>
</dbReference>
<dbReference type="CDD" id="cd03311">
    <property type="entry name" value="CIMS_C_terminal_like"/>
    <property type="match status" value="1"/>
</dbReference>
<keyword evidence="10" id="KW-0677">Repeat</keyword>
<feature type="binding site" evidence="10">
    <location>
        <position position="500"/>
    </location>
    <ligand>
        <name>L-methionine</name>
        <dbReference type="ChEBI" id="CHEBI:57844"/>
    </ligand>
</feature>
<keyword evidence="5 10" id="KW-0028">Amino-acid biosynthesis</keyword>
<keyword evidence="4 10" id="KW-0489">Methyltransferase</keyword>
<feature type="binding site" evidence="10">
    <location>
        <position position="615"/>
    </location>
    <ligand>
        <name>L-homocysteine</name>
        <dbReference type="ChEBI" id="CHEBI:58199"/>
    </ligand>
</feature>
<dbReference type="InterPro" id="IPR002629">
    <property type="entry name" value="Met_Synth_C/arc"/>
</dbReference>
<dbReference type="InterPro" id="IPR013215">
    <property type="entry name" value="Cbl-indep_Met_Synth_N"/>
</dbReference>
<reference evidence="13" key="1">
    <citation type="submission" date="2020-10" db="EMBL/GenBank/DDBJ databases">
        <authorList>
            <person name="Lu T."/>
            <person name="Wang Q."/>
            <person name="Han X."/>
        </authorList>
    </citation>
    <scope>NUCLEOTIDE SEQUENCE</scope>
    <source>
        <strain evidence="13">WQ 366</strain>
    </source>
</reference>
<dbReference type="NCBIfam" id="TIGR01371">
    <property type="entry name" value="met_syn_B12ind"/>
    <property type="match status" value="1"/>
</dbReference>
<organism evidence="13 14">
    <name type="scientific">Sphingobacterium bovistauri</name>
    <dbReference type="NCBI Taxonomy" id="2781959"/>
    <lineage>
        <taxon>Bacteria</taxon>
        <taxon>Pseudomonadati</taxon>
        <taxon>Bacteroidota</taxon>
        <taxon>Sphingobacteriia</taxon>
        <taxon>Sphingobacteriales</taxon>
        <taxon>Sphingobacteriaceae</taxon>
        <taxon>Sphingobacterium</taxon>
    </lineage>
</organism>
<dbReference type="PANTHER" id="PTHR30519">
    <property type="entry name" value="5-METHYLTETRAHYDROPTEROYLTRIGLUTAMATE--HOMOCYSTEINE METHYLTRANSFERASE"/>
    <property type="match status" value="1"/>
</dbReference>
<feature type="binding site" evidence="10">
    <location>
        <position position="120"/>
    </location>
    <ligand>
        <name>5-methyltetrahydropteroyltri-L-glutamate</name>
        <dbReference type="ChEBI" id="CHEBI:58207"/>
    </ligand>
</feature>
<dbReference type="GO" id="GO:0032259">
    <property type="term" value="P:methylation"/>
    <property type="evidence" value="ECO:0007669"/>
    <property type="project" value="UniProtKB-KW"/>
</dbReference>
<comment type="function">
    <text evidence="1 10">Catalyzes the transfer of a methyl group from 5-methyltetrahydrofolate to homocysteine resulting in methionine formation.</text>
</comment>
<keyword evidence="14" id="KW-1185">Reference proteome</keyword>
<dbReference type="Pfam" id="PF08267">
    <property type="entry name" value="Meth_synt_1"/>
    <property type="match status" value="1"/>
</dbReference>
<feature type="binding site" evidence="10">
    <location>
        <begin position="447"/>
        <end position="449"/>
    </location>
    <ligand>
        <name>L-homocysteine</name>
        <dbReference type="ChEBI" id="CHEBI:58199"/>
    </ligand>
</feature>
<dbReference type="Proteomes" id="UP001165302">
    <property type="component" value="Unassembled WGS sequence"/>
</dbReference>
<accession>A0ABS7Z265</accession>
<keyword evidence="8 10" id="KW-0862">Zinc</keyword>
<evidence type="ECO:0000256" key="7">
    <source>
        <dbReference type="ARBA" id="ARBA00022723"/>
    </source>
</evidence>
<comment type="caution">
    <text evidence="13">The sequence shown here is derived from an EMBL/GenBank/DDBJ whole genome shotgun (WGS) entry which is preliminary data.</text>
</comment>
<comment type="similarity">
    <text evidence="3 10">Belongs to the vitamin-B12 independent methionine synthase family.</text>
</comment>
<evidence type="ECO:0000259" key="12">
    <source>
        <dbReference type="Pfam" id="PF08267"/>
    </source>
</evidence>
<evidence type="ECO:0000259" key="11">
    <source>
        <dbReference type="Pfam" id="PF01717"/>
    </source>
</evidence>
<evidence type="ECO:0000256" key="6">
    <source>
        <dbReference type="ARBA" id="ARBA00022679"/>
    </source>
</evidence>
<dbReference type="InterPro" id="IPR006276">
    <property type="entry name" value="Cobalamin-indep_Met_synthase"/>
</dbReference>
<dbReference type="SUPFAM" id="SSF51726">
    <property type="entry name" value="UROD/MetE-like"/>
    <property type="match status" value="2"/>
</dbReference>
<dbReference type="Pfam" id="PF01717">
    <property type="entry name" value="Meth_synt_2"/>
    <property type="match status" value="1"/>
</dbReference>
<feature type="binding site" evidence="10">
    <location>
        <begin position="16"/>
        <end position="19"/>
    </location>
    <ligand>
        <name>5-methyltetrahydropteroyltri-L-glutamate</name>
        <dbReference type="ChEBI" id="CHEBI:58207"/>
    </ligand>
</feature>
<gene>
    <name evidence="10 13" type="primary">metE</name>
    <name evidence="13" type="ORF">IPZ78_03580</name>
</gene>
<keyword evidence="9 10" id="KW-0486">Methionine biosynthesis</keyword>
<protein>
    <recommendedName>
        <fullName evidence="10">5-methyltetrahydropteroyltriglutamate--homocysteine methyltransferase</fullName>
        <ecNumber evidence="10">2.1.1.14</ecNumber>
    </recommendedName>
    <alternativeName>
        <fullName evidence="10">Cobalamin-independent methionine synthase</fullName>
    </alternativeName>
    <alternativeName>
        <fullName evidence="10">Methionine synthase, vitamin-B12 independent isozyme</fullName>
    </alternativeName>
</protein>
<evidence type="ECO:0000313" key="13">
    <source>
        <dbReference type="EMBL" id="MCA5004235.1"/>
    </source>
</evidence>
<evidence type="ECO:0000256" key="8">
    <source>
        <dbReference type="ARBA" id="ARBA00022833"/>
    </source>
</evidence>
<sequence length="771" mass="86518">MLLTNNLGYPRVGPFRELKKANEAYWAKKISAEELLNAAKEIRENNWKTQKAAGIDLIPSNDFSFYDQVLDLSLTVGAIPTRYQSLVNKVDNNYSLDLYFAMARGFQADGIDVTASEMTKWFDTNYHYMVPEFTKDQTFKLTSEKFLNEYNEAKAAGIETKPVVIGPITYLLIGKEKEAGFDRIDLIDRLLPVYEQIISKLAAAGAKYIQIDEPYLALDIDAKVKALYTTVFEKLNAAAGDSKLIATTYFEALKDNEDLALSLPVHALHLDLVRGENQLDTVLAKVPASLTLSLGVVEGRNIWKNDYEKSLAKIQQAVAALGKDRVWVGTSSSLLHVPNDLDSETKEDTLPAEVKNWLAFAKQKLAEVKDLAVLAEGDVDAKTAERFEANKAAAESRRTSPLIHKPEVKTRVSNITDEDAKRTSTFAERKAAQQVKFNLPSFATTTIGSFPQTKDVRKWRADLKKGVITQEEYDKAIAEETESVIRLQEALDIDVLVHGEFERNDMVEYFGEQLAGYAFTQYGWVQSYGSRCVKPPVIYGDVYRPEDMTVRWSAYAQSLTDRPVKGMLTGPVTILQWSFVRNDQPRETTTYQIALAILDEVQALEKAGIKIIQIDEPAIREGLPLRQADQQKYLDWAVRSFRVSSSNVDDDTQIHTHMCYSEFNNVIKDIAAMDADVITIETSRSQMKLLNAFAGEFKYPNDIGPGVYDIHSPRVPSKEEMIDLLRKAKDVVPASQLWVNPDCGLKTRAWPETKAALEAMVEAAKVLRAEA</sequence>
<feature type="binding site" evidence="10">
    <location>
        <position position="657"/>
    </location>
    <ligand>
        <name>Zn(2+)</name>
        <dbReference type="ChEBI" id="CHEBI:29105"/>
        <note>catalytic</note>
    </ligand>
</feature>
<evidence type="ECO:0000256" key="4">
    <source>
        <dbReference type="ARBA" id="ARBA00022603"/>
    </source>
</evidence>
<feature type="binding site" evidence="10">
    <location>
        <position position="615"/>
    </location>
    <ligand>
        <name>L-methionine</name>
        <dbReference type="ChEBI" id="CHEBI:57844"/>
    </ligand>
</feature>
<dbReference type="EC" id="2.1.1.14" evidence="10"/>
<dbReference type="InterPro" id="IPR038071">
    <property type="entry name" value="UROD/MetE-like_sf"/>
</dbReference>
<dbReference type="HAMAP" id="MF_00172">
    <property type="entry name" value="Meth_synth"/>
    <property type="match status" value="1"/>
</dbReference>
<feature type="domain" description="Cobalamin-independent methionine synthase MetE C-terminal/archaeal" evidence="11">
    <location>
        <begin position="442"/>
        <end position="765"/>
    </location>
</feature>
<evidence type="ECO:0000313" key="14">
    <source>
        <dbReference type="Proteomes" id="UP001165302"/>
    </source>
</evidence>
<keyword evidence="7 10" id="KW-0479">Metal-binding</keyword>
<evidence type="ECO:0000256" key="10">
    <source>
        <dbReference type="HAMAP-Rule" id="MF_00172"/>
    </source>
</evidence>
<evidence type="ECO:0000256" key="3">
    <source>
        <dbReference type="ARBA" id="ARBA00009553"/>
    </source>
</evidence>
<dbReference type="PIRSF" id="PIRSF000382">
    <property type="entry name" value="MeTrfase_B12_ind"/>
    <property type="match status" value="1"/>
</dbReference>
<feature type="binding site" evidence="10">
    <location>
        <position position="659"/>
    </location>
    <ligand>
        <name>Zn(2+)</name>
        <dbReference type="ChEBI" id="CHEBI:29105"/>
        <note>catalytic</note>
    </ligand>
</feature>
<dbReference type="RefSeq" id="WP_225551570.1">
    <property type="nucleotide sequence ID" value="NZ_JADEYP010000004.1"/>
</dbReference>
<feature type="binding site" evidence="10">
    <location>
        <position position="577"/>
    </location>
    <ligand>
        <name>5-methyltetrahydropteroyltri-L-glutamate</name>
        <dbReference type="ChEBI" id="CHEBI:58207"/>
    </ligand>
</feature>
<evidence type="ECO:0000256" key="1">
    <source>
        <dbReference type="ARBA" id="ARBA00002777"/>
    </source>
</evidence>